<accession>A0A4D6M421</accession>
<dbReference type="Pfam" id="PF00407">
    <property type="entry name" value="Bet_v_1"/>
    <property type="match status" value="2"/>
</dbReference>
<dbReference type="SMART" id="SM01037">
    <property type="entry name" value="Bet_v_1"/>
    <property type="match status" value="1"/>
</dbReference>
<dbReference type="InterPro" id="IPR051761">
    <property type="entry name" value="MLP-like_ligand-binding"/>
</dbReference>
<feature type="domain" description="Bet v I/Major latex protein" evidence="1">
    <location>
        <begin position="70"/>
        <end position="227"/>
    </location>
</feature>
<keyword evidence="3" id="KW-1185">Reference proteome</keyword>
<evidence type="ECO:0000259" key="1">
    <source>
        <dbReference type="SMART" id="SM01037"/>
    </source>
</evidence>
<organism evidence="2 3">
    <name type="scientific">Vigna unguiculata</name>
    <name type="common">Cowpea</name>
    <dbReference type="NCBI Taxonomy" id="3917"/>
    <lineage>
        <taxon>Eukaryota</taxon>
        <taxon>Viridiplantae</taxon>
        <taxon>Streptophyta</taxon>
        <taxon>Embryophyta</taxon>
        <taxon>Tracheophyta</taxon>
        <taxon>Spermatophyta</taxon>
        <taxon>Magnoliopsida</taxon>
        <taxon>eudicotyledons</taxon>
        <taxon>Gunneridae</taxon>
        <taxon>Pentapetalae</taxon>
        <taxon>rosids</taxon>
        <taxon>fabids</taxon>
        <taxon>Fabales</taxon>
        <taxon>Fabaceae</taxon>
        <taxon>Papilionoideae</taxon>
        <taxon>50 kb inversion clade</taxon>
        <taxon>NPAAA clade</taxon>
        <taxon>indigoferoid/millettioid clade</taxon>
        <taxon>Phaseoleae</taxon>
        <taxon>Vigna</taxon>
    </lineage>
</organism>
<dbReference type="Proteomes" id="UP000501690">
    <property type="component" value="Linkage Group LG6"/>
</dbReference>
<dbReference type="Gene3D" id="3.30.530.20">
    <property type="match status" value="2"/>
</dbReference>
<evidence type="ECO:0000313" key="2">
    <source>
        <dbReference type="EMBL" id="QCD95577.1"/>
    </source>
</evidence>
<dbReference type="SUPFAM" id="SSF55961">
    <property type="entry name" value="Bet v1-like"/>
    <property type="match status" value="2"/>
</dbReference>
<dbReference type="CDD" id="cd07816">
    <property type="entry name" value="Bet_v1-like"/>
    <property type="match status" value="1"/>
</dbReference>
<dbReference type="InterPro" id="IPR023393">
    <property type="entry name" value="START-like_dom_sf"/>
</dbReference>
<dbReference type="GO" id="GO:0006952">
    <property type="term" value="P:defense response"/>
    <property type="evidence" value="ECO:0007669"/>
    <property type="project" value="InterPro"/>
</dbReference>
<reference evidence="2 3" key="1">
    <citation type="submission" date="2019-04" db="EMBL/GenBank/DDBJ databases">
        <title>An improved genome assembly and genetic linkage map for asparagus bean, Vigna unguiculata ssp. sesquipedialis.</title>
        <authorList>
            <person name="Xia Q."/>
            <person name="Zhang R."/>
            <person name="Dong Y."/>
        </authorList>
    </citation>
    <scope>NUCLEOTIDE SEQUENCE [LARGE SCALE GENOMIC DNA]</scope>
    <source>
        <tissue evidence="2">Leaf</tissue>
    </source>
</reference>
<dbReference type="AlphaFoldDB" id="A0A4D6M421"/>
<gene>
    <name evidence="2" type="ORF">DEO72_LG6g271</name>
</gene>
<dbReference type="PANTHER" id="PTHR31907">
    <property type="entry name" value="MLP-LIKE PROTEIN 423"/>
    <property type="match status" value="1"/>
</dbReference>
<evidence type="ECO:0000313" key="3">
    <source>
        <dbReference type="Proteomes" id="UP000501690"/>
    </source>
</evidence>
<dbReference type="InterPro" id="IPR000916">
    <property type="entry name" value="Bet_v_I/MLP"/>
</dbReference>
<sequence>MAYSQVQKIESEVDIKTSADKLYDVFCNRPHYIATISPQKVQSVQIQNGEWGTEGSVITWNYVHEDMAHSQVQKMETEVHIKASADKFYDVFCNKPYHIANISPQNIQSVQIHNGNWGTEGSILTRNYMIANFSWDNTDGKTYVEKEMVEGIDKENKKLSFKVIEGDLMGHYKTFKSNLQVIPKEKGSVVHWTMEFEKHQNNIPDPHTTLQLATEVTKDIDSYLTQDHK</sequence>
<proteinExistence type="predicted"/>
<dbReference type="EMBL" id="CP039350">
    <property type="protein sequence ID" value="QCD95577.1"/>
    <property type="molecule type" value="Genomic_DNA"/>
</dbReference>
<protein>
    <recommendedName>
        <fullName evidence="1">Bet v I/Major latex protein domain-containing protein</fullName>
    </recommendedName>
</protein>
<name>A0A4D6M421_VIGUN</name>